<keyword evidence="8" id="KW-1133">Transmembrane helix</keyword>
<feature type="compositionally biased region" description="Basic and acidic residues" evidence="7">
    <location>
        <begin position="308"/>
        <end position="330"/>
    </location>
</feature>
<dbReference type="PATRIC" id="fig|1217656.3.peg.632"/>
<feature type="transmembrane region" description="Helical" evidence="8">
    <location>
        <begin position="100"/>
        <end position="120"/>
    </location>
</feature>
<gene>
    <name evidence="10" type="ORF">F964_00648</name>
</gene>
<keyword evidence="2" id="KW-0479">Metal-binding</keyword>
<comment type="similarity">
    <text evidence="6">Belongs to the peptidase M48 family.</text>
</comment>
<dbReference type="Pfam" id="PF01435">
    <property type="entry name" value="Peptidase_M48"/>
    <property type="match status" value="1"/>
</dbReference>
<dbReference type="CDD" id="cd07332">
    <property type="entry name" value="M48C_Oma1_like"/>
    <property type="match status" value="1"/>
</dbReference>
<evidence type="ECO:0000256" key="7">
    <source>
        <dbReference type="SAM" id="MobiDB-lite"/>
    </source>
</evidence>
<feature type="domain" description="Peptidase M48" evidence="9">
    <location>
        <begin position="191"/>
        <end position="365"/>
    </location>
</feature>
<feature type="region of interest" description="Disordered" evidence="7">
    <location>
        <begin position="308"/>
        <end position="374"/>
    </location>
</feature>
<comment type="cofactor">
    <cofactor evidence="6">
        <name>Zn(2+)</name>
        <dbReference type="ChEBI" id="CHEBI:29105"/>
    </cofactor>
    <text evidence="6">Binds 1 zinc ion per subunit.</text>
</comment>
<keyword evidence="8" id="KW-0812">Transmembrane</keyword>
<evidence type="ECO:0000259" key="9">
    <source>
        <dbReference type="Pfam" id="PF01435"/>
    </source>
</evidence>
<feature type="compositionally biased region" description="Basic and acidic residues" evidence="7">
    <location>
        <begin position="355"/>
        <end position="374"/>
    </location>
</feature>
<dbReference type="InterPro" id="IPR051156">
    <property type="entry name" value="Mito/Outer_Membr_Metalloprot"/>
</dbReference>
<dbReference type="eggNOG" id="COG0501">
    <property type="taxonomic scope" value="Bacteria"/>
</dbReference>
<comment type="caution">
    <text evidence="10">The sequence shown here is derived from an EMBL/GenBank/DDBJ whole genome shotgun (WGS) entry which is preliminary data.</text>
</comment>
<evidence type="ECO:0000256" key="5">
    <source>
        <dbReference type="ARBA" id="ARBA00023049"/>
    </source>
</evidence>
<evidence type="ECO:0000256" key="4">
    <source>
        <dbReference type="ARBA" id="ARBA00022833"/>
    </source>
</evidence>
<evidence type="ECO:0000256" key="6">
    <source>
        <dbReference type="RuleBase" id="RU003983"/>
    </source>
</evidence>
<keyword evidence="5 6" id="KW-0482">Metalloprotease</keyword>
<accession>N8YGT3</accession>
<dbReference type="HOGENOM" id="CLU_029002_0_1_6"/>
<evidence type="ECO:0000313" key="11">
    <source>
        <dbReference type="Proteomes" id="UP000013148"/>
    </source>
</evidence>
<keyword evidence="8" id="KW-0472">Membrane</keyword>
<keyword evidence="3 6" id="KW-0378">Hydrolase</keyword>
<dbReference type="EMBL" id="APPJ01000004">
    <property type="protein sequence ID" value="ENV18848.1"/>
    <property type="molecule type" value="Genomic_DNA"/>
</dbReference>
<dbReference type="GO" id="GO:0046872">
    <property type="term" value="F:metal ion binding"/>
    <property type="evidence" value="ECO:0007669"/>
    <property type="project" value="UniProtKB-KW"/>
</dbReference>
<dbReference type="GO" id="GO:0004222">
    <property type="term" value="F:metalloendopeptidase activity"/>
    <property type="evidence" value="ECO:0007669"/>
    <property type="project" value="InterPro"/>
</dbReference>
<dbReference type="GO" id="GO:0016020">
    <property type="term" value="C:membrane"/>
    <property type="evidence" value="ECO:0007669"/>
    <property type="project" value="TreeGrafter"/>
</dbReference>
<evidence type="ECO:0000256" key="3">
    <source>
        <dbReference type="ARBA" id="ARBA00022801"/>
    </source>
</evidence>
<dbReference type="AlphaFoldDB" id="N8YGT3"/>
<keyword evidence="11" id="KW-1185">Reference proteome</keyword>
<name>N8YGT3_ACIGI</name>
<dbReference type="Proteomes" id="UP000013148">
    <property type="component" value="Unassembled WGS sequence"/>
</dbReference>
<dbReference type="GO" id="GO:0051603">
    <property type="term" value="P:proteolysis involved in protein catabolic process"/>
    <property type="evidence" value="ECO:0007669"/>
    <property type="project" value="TreeGrafter"/>
</dbReference>
<evidence type="ECO:0000256" key="1">
    <source>
        <dbReference type="ARBA" id="ARBA00022670"/>
    </source>
</evidence>
<reference evidence="10 11" key="1">
    <citation type="submission" date="2013-02" db="EMBL/GenBank/DDBJ databases">
        <title>The Genome Sequence of Acinetobacter guillouiae NIPH 991.</title>
        <authorList>
            <consortium name="The Broad Institute Genome Sequencing Platform"/>
            <consortium name="The Broad Institute Genome Sequencing Center for Infectious Disease"/>
            <person name="Cerqueira G."/>
            <person name="Feldgarden M."/>
            <person name="Courvalin P."/>
            <person name="Perichon B."/>
            <person name="Grillot-Courvalin C."/>
            <person name="Clermont D."/>
            <person name="Rocha E."/>
            <person name="Yoon E.-J."/>
            <person name="Nemec A."/>
            <person name="Walker B."/>
            <person name="Young S.K."/>
            <person name="Zeng Q."/>
            <person name="Gargeya S."/>
            <person name="Fitzgerald M."/>
            <person name="Haas B."/>
            <person name="Abouelleil A."/>
            <person name="Alvarado L."/>
            <person name="Arachchi H.M."/>
            <person name="Berlin A.M."/>
            <person name="Chapman S.B."/>
            <person name="Dewar J."/>
            <person name="Goldberg J."/>
            <person name="Griggs A."/>
            <person name="Gujja S."/>
            <person name="Hansen M."/>
            <person name="Howarth C."/>
            <person name="Imamovic A."/>
            <person name="Larimer J."/>
            <person name="McCowan C."/>
            <person name="Murphy C."/>
            <person name="Neiman D."/>
            <person name="Pearson M."/>
            <person name="Priest M."/>
            <person name="Roberts A."/>
            <person name="Saif S."/>
            <person name="Shea T."/>
            <person name="Sisk P."/>
            <person name="Sykes S."/>
            <person name="Wortman J."/>
            <person name="Nusbaum C."/>
            <person name="Birren B."/>
        </authorList>
    </citation>
    <scope>NUCLEOTIDE SEQUENCE [LARGE SCALE GENOMIC DNA]</scope>
    <source>
        <strain evidence="10 11">NIPH 991</strain>
    </source>
</reference>
<sequence length="374" mass="41855">MSRPIEVIFYDGVVSKPHHAQLSAQSESEVLIQYGERLEHQRRYAYRDMELIGALGQLNPAIELKDDARIEFQGALPEWFNFGTKNVQHSIWKLERSPSLIVFSIIFVVAFVFALVKWGVPAASHYVAFQLPENSLNKLGDEAEKYVLNNWTNPSHLAQGQKDQISKQYLSTIAEGRPAKLVFREGGRLGANAVALPNNTIIITDELVEMAHSDQEILGVLAHEQGHLVERHSLQQGLTSLGLSVLYIAMTGDSSDLLTSLPAAMIGANYSRKFEAEADMYALKLMDRKGIEVSHFANFLQRLSDETALEEKPKQAGKTAEADKKADPNKKQPQNESSEKESSLEIFDALSSHPATEERIKMVRDFEKKQQAKP</sequence>
<evidence type="ECO:0000313" key="10">
    <source>
        <dbReference type="EMBL" id="ENV18848.1"/>
    </source>
</evidence>
<organism evidence="10 11">
    <name type="scientific">Acinetobacter guillouiae NIPH 991</name>
    <dbReference type="NCBI Taxonomy" id="1217656"/>
    <lineage>
        <taxon>Bacteria</taxon>
        <taxon>Pseudomonadati</taxon>
        <taxon>Pseudomonadota</taxon>
        <taxon>Gammaproteobacteria</taxon>
        <taxon>Moraxellales</taxon>
        <taxon>Moraxellaceae</taxon>
        <taxon>Acinetobacter</taxon>
    </lineage>
</organism>
<protein>
    <recommendedName>
        <fullName evidence="9">Peptidase M48 domain-containing protein</fullName>
    </recommendedName>
</protein>
<evidence type="ECO:0000256" key="2">
    <source>
        <dbReference type="ARBA" id="ARBA00022723"/>
    </source>
</evidence>
<dbReference type="InterPro" id="IPR001915">
    <property type="entry name" value="Peptidase_M48"/>
</dbReference>
<keyword evidence="4 6" id="KW-0862">Zinc</keyword>
<dbReference type="PANTHER" id="PTHR22726:SF1">
    <property type="entry name" value="METALLOENDOPEPTIDASE OMA1, MITOCHONDRIAL"/>
    <property type="match status" value="1"/>
</dbReference>
<keyword evidence="1 6" id="KW-0645">Protease</keyword>
<dbReference type="Gene3D" id="3.30.2010.10">
    <property type="entry name" value="Metalloproteases ('zincins'), catalytic domain"/>
    <property type="match status" value="1"/>
</dbReference>
<evidence type="ECO:0000256" key="8">
    <source>
        <dbReference type="SAM" id="Phobius"/>
    </source>
</evidence>
<proteinExistence type="inferred from homology"/>
<dbReference type="PANTHER" id="PTHR22726">
    <property type="entry name" value="METALLOENDOPEPTIDASE OMA1"/>
    <property type="match status" value="1"/>
</dbReference>
<dbReference type="RefSeq" id="WP_004817608.1">
    <property type="nucleotide sequence ID" value="NZ_KB849455.1"/>
</dbReference>